<accession>A0A4P8HPT5</accession>
<dbReference type="EMBL" id="JACHXS010000002">
    <property type="protein sequence ID" value="MBB3220772.1"/>
    <property type="molecule type" value="Genomic_DNA"/>
</dbReference>
<dbReference type="AlphaFoldDB" id="A0A4P8HPT5"/>
<evidence type="ECO:0000313" key="2">
    <source>
        <dbReference type="EMBL" id="QCP11757.1"/>
    </source>
</evidence>
<dbReference type="EMBL" id="CP040017">
    <property type="protein sequence ID" value="QCP11757.1"/>
    <property type="molecule type" value="Genomic_DNA"/>
</dbReference>
<reference evidence="1 4" key="2">
    <citation type="submission" date="2020-08" db="EMBL/GenBank/DDBJ databases">
        <title>Genomic Encyclopedia of Type Strains, Phase III (KMG-III): the genomes of soil and plant-associated and newly described type strains.</title>
        <authorList>
            <person name="Whitman W."/>
        </authorList>
    </citation>
    <scope>NUCLEOTIDE SEQUENCE [LARGE SCALE GENOMIC DNA]</scope>
    <source>
        <strain evidence="1 4">CECT 7753</strain>
    </source>
</reference>
<dbReference type="Proteomes" id="UP000584325">
    <property type="component" value="Unassembled WGS sequence"/>
</dbReference>
<dbReference type="RefSeq" id="WP_137314603.1">
    <property type="nucleotide sequence ID" value="NZ_CP040017.1"/>
</dbReference>
<dbReference type="Proteomes" id="UP000298763">
    <property type="component" value="Chromosome"/>
</dbReference>
<organism evidence="1 4">
    <name type="scientific">Pseudoduganella umbonata</name>
    <dbReference type="NCBI Taxonomy" id="864828"/>
    <lineage>
        <taxon>Bacteria</taxon>
        <taxon>Pseudomonadati</taxon>
        <taxon>Pseudomonadota</taxon>
        <taxon>Betaproteobacteria</taxon>
        <taxon>Burkholderiales</taxon>
        <taxon>Oxalobacteraceae</taxon>
        <taxon>Telluria group</taxon>
        <taxon>Pseudoduganella</taxon>
    </lineage>
</organism>
<dbReference type="OrthoDB" id="6027631at2"/>
<evidence type="ECO:0000313" key="4">
    <source>
        <dbReference type="Proteomes" id="UP000584325"/>
    </source>
</evidence>
<evidence type="ECO:0000313" key="3">
    <source>
        <dbReference type="Proteomes" id="UP000298763"/>
    </source>
</evidence>
<gene>
    <name evidence="2" type="ORF">FCL38_16010</name>
    <name evidence="1" type="ORF">FHS02_001571</name>
</gene>
<proteinExistence type="predicted"/>
<sequence length="233" mass="25692">MARQWMIAVLLLLGLGTIHMAGTHRPQAPVASKDPYAWLGPLPGKIDHIDIGPRWKRLVDEVVKDARAADVRRFVCKIPAEVGALPMMQAVVRYADGLPGSLDDQALADGLSQAAARGNWLARAQLFSHLRETEDMATRYRLLQLAEWLHRHRLGHLYVGLEDQVWASPDEHDTSVAHDPSRFVAAAAMHHDYAAQASVGRALIEMDDPELVAAGGRMLACAASARDLYRKTK</sequence>
<protein>
    <submittedName>
        <fullName evidence="1">Uncharacterized protein</fullName>
    </submittedName>
</protein>
<keyword evidence="3" id="KW-1185">Reference proteome</keyword>
<reference evidence="2 3" key="1">
    <citation type="submission" date="2019-05" db="EMBL/GenBank/DDBJ databases">
        <title>Draft Genome Sequences of Six Type Strains of the Genus Massilia.</title>
        <authorList>
            <person name="Miess H."/>
            <person name="Frediansyhah A."/>
            <person name="Gross H."/>
        </authorList>
    </citation>
    <scope>NUCLEOTIDE SEQUENCE [LARGE SCALE GENOMIC DNA]</scope>
    <source>
        <strain evidence="2 3">DSMZ 26121</strain>
    </source>
</reference>
<name>A0A4P8HPT5_9BURK</name>
<evidence type="ECO:0000313" key="1">
    <source>
        <dbReference type="EMBL" id="MBB3220772.1"/>
    </source>
</evidence>